<evidence type="ECO:0000313" key="2">
    <source>
        <dbReference type="Proteomes" id="UP000492821"/>
    </source>
</evidence>
<accession>A0A7E4UQX8</accession>
<evidence type="ECO:0000313" key="3">
    <source>
        <dbReference type="WBParaSite" id="Pan_g1161.t1"/>
    </source>
</evidence>
<dbReference type="AlphaFoldDB" id="A0A7E4UQX8"/>
<name>A0A7E4UQX8_PANRE</name>
<feature type="region of interest" description="Disordered" evidence="1">
    <location>
        <begin position="35"/>
        <end position="59"/>
    </location>
</feature>
<dbReference type="WBParaSite" id="Pan_g1161.t1">
    <property type="protein sequence ID" value="Pan_g1161.t1"/>
    <property type="gene ID" value="Pan_g1161"/>
</dbReference>
<evidence type="ECO:0000256" key="1">
    <source>
        <dbReference type="SAM" id="MobiDB-lite"/>
    </source>
</evidence>
<proteinExistence type="predicted"/>
<dbReference type="Proteomes" id="UP000492821">
    <property type="component" value="Unassembled WGS sequence"/>
</dbReference>
<keyword evidence="2" id="KW-1185">Reference proteome</keyword>
<reference evidence="3" key="2">
    <citation type="submission" date="2020-10" db="UniProtKB">
        <authorList>
            <consortium name="WormBaseParasite"/>
        </authorList>
    </citation>
    <scope>IDENTIFICATION</scope>
</reference>
<protein>
    <submittedName>
        <fullName evidence="3">F-box domain-containing protein</fullName>
    </submittedName>
</protein>
<organism evidence="2 3">
    <name type="scientific">Panagrellus redivivus</name>
    <name type="common">Microworm</name>
    <dbReference type="NCBI Taxonomy" id="6233"/>
    <lineage>
        <taxon>Eukaryota</taxon>
        <taxon>Metazoa</taxon>
        <taxon>Ecdysozoa</taxon>
        <taxon>Nematoda</taxon>
        <taxon>Chromadorea</taxon>
        <taxon>Rhabditida</taxon>
        <taxon>Tylenchina</taxon>
        <taxon>Panagrolaimomorpha</taxon>
        <taxon>Panagrolaimoidea</taxon>
        <taxon>Panagrolaimidae</taxon>
        <taxon>Panagrellus</taxon>
    </lineage>
</organism>
<reference evidence="2" key="1">
    <citation type="journal article" date="2013" name="Genetics">
        <title>The draft genome and transcriptome of Panagrellus redivivus are shaped by the harsh demands of a free-living lifestyle.</title>
        <authorList>
            <person name="Srinivasan J."/>
            <person name="Dillman A.R."/>
            <person name="Macchietto M.G."/>
            <person name="Heikkinen L."/>
            <person name="Lakso M."/>
            <person name="Fracchia K.M."/>
            <person name="Antoshechkin I."/>
            <person name="Mortazavi A."/>
            <person name="Wong G."/>
            <person name="Sternberg P.W."/>
        </authorList>
    </citation>
    <scope>NUCLEOTIDE SEQUENCE [LARGE SCALE GENOMIC DNA]</scope>
    <source>
        <strain evidence="2">MT8872</strain>
    </source>
</reference>
<sequence>MIPPELVARILRINILRIGTASPSCNVRIKLGRSLLSPTGSKRPTSKGEAVDSRHRHMRRRMNSKLRLDGSSLTVGVIPTNGSVDIAVIVPPADQWHRDPNDFAGRRIRIVAENLLLPLSMKDVPESQTRSNTLGRKLFHTTATQAPLTRVYTKFNLLLPKIPEDWAMIVVNSAGGNKSS</sequence>